<reference evidence="2 3" key="1">
    <citation type="submission" date="2019-10" db="EMBL/GenBank/DDBJ databases">
        <title>Genome sequencing of Lactobacillus fructivorans.</title>
        <authorList>
            <person name="Kim K."/>
        </authorList>
    </citation>
    <scope>NUCLEOTIDE SEQUENCE [LARGE SCALE GENOMIC DNA]</scope>
    <source>
        <strain evidence="2 3">LF543</strain>
    </source>
</reference>
<feature type="transmembrane region" description="Helical" evidence="1">
    <location>
        <begin position="49"/>
        <end position="74"/>
    </location>
</feature>
<organism evidence="2 3">
    <name type="scientific">Fructilactobacillus fructivorans</name>
    <dbReference type="NCBI Taxonomy" id="1614"/>
    <lineage>
        <taxon>Bacteria</taxon>
        <taxon>Bacillati</taxon>
        <taxon>Bacillota</taxon>
        <taxon>Bacilli</taxon>
        <taxon>Lactobacillales</taxon>
        <taxon>Lactobacillaceae</taxon>
        <taxon>Fructilactobacillus</taxon>
    </lineage>
</organism>
<dbReference type="AlphaFoldDB" id="A0AAE6P0Y8"/>
<dbReference type="KEGG" id="lfv:LF543_05995"/>
<keyword evidence="1" id="KW-0812">Transmembrane</keyword>
<keyword evidence="1" id="KW-0472">Membrane</keyword>
<dbReference type="RefSeq" id="WP_010022910.1">
    <property type="nucleotide sequence ID" value="NZ_AZDS01000004.1"/>
</dbReference>
<name>A0AAE6P0Y8_9LACO</name>
<keyword evidence="1" id="KW-1133">Transmembrane helix</keyword>
<accession>A0AAE6P0Y8</accession>
<protein>
    <submittedName>
        <fullName evidence="2">Uncharacterized protein</fullName>
    </submittedName>
</protein>
<sequence>MSTESLIISIVALVIVLIILIALAWLFYKFLGGRDKAAWKSSMQMAFTIAFGIIIAFIVMGLFKMIVAAIAAMIGMQGQYDVD</sequence>
<proteinExistence type="predicted"/>
<evidence type="ECO:0000256" key="1">
    <source>
        <dbReference type="SAM" id="Phobius"/>
    </source>
</evidence>
<evidence type="ECO:0000313" key="3">
    <source>
        <dbReference type="Proteomes" id="UP000327194"/>
    </source>
</evidence>
<evidence type="ECO:0000313" key="2">
    <source>
        <dbReference type="EMBL" id="QFX93111.1"/>
    </source>
</evidence>
<dbReference type="EMBL" id="CP045562">
    <property type="protein sequence ID" value="QFX93111.1"/>
    <property type="molecule type" value="Genomic_DNA"/>
</dbReference>
<dbReference type="Proteomes" id="UP000327194">
    <property type="component" value="Chromosome"/>
</dbReference>
<feature type="transmembrane region" description="Helical" evidence="1">
    <location>
        <begin position="6"/>
        <end position="28"/>
    </location>
</feature>
<gene>
    <name evidence="2" type="ORF">LF543_05995</name>
</gene>